<comment type="caution">
    <text evidence="2">The sequence shown here is derived from an EMBL/GenBank/DDBJ whole genome shotgun (WGS) entry which is preliminary data.</text>
</comment>
<dbReference type="SUPFAM" id="SSF46894">
    <property type="entry name" value="C-terminal effector domain of the bipartite response regulators"/>
    <property type="match status" value="1"/>
</dbReference>
<protein>
    <submittedName>
        <fullName evidence="2">Helix-turn-helix transcriptional regulator</fullName>
    </submittedName>
</protein>
<proteinExistence type="predicted"/>
<dbReference type="InterPro" id="IPR016032">
    <property type="entry name" value="Sig_transdc_resp-reg_C-effctor"/>
</dbReference>
<dbReference type="InterPro" id="IPR000792">
    <property type="entry name" value="Tscrpt_reg_LuxR_C"/>
</dbReference>
<keyword evidence="3" id="KW-1185">Reference proteome</keyword>
<sequence>MARANLDVVTSTIGVLLDAALDFREMPGAIEQVRQLFDGSKICLGYFGPDSHPDDAITNSSDPDLNAFLCRELMPDALRFSAQVAAVPIGSAYRDHVLLGERFRDSRLWREWMAPQDMFGGMASRVLDVDGSFWIFDVQRGRRQEAFDATEFALFERFAGVMRRVTMLHQQLDGVSIEREMARRALDQLSLAVIIVDRAMRFAYANAAGDDLLADPASPLGLRGGRLSARAASEQNGLKDLVAKASALIGAQGQMLLRARSGEARDVSLCVTPLSAAYALPGRTSDVMIVARPLEPAGGGLAAARQMFDLTEAEARLALGLASGLSLTEVAQQQGIRMTTARTHLARVFWKTGTRQQSQVAALLRAAELPVRRR</sequence>
<dbReference type="SMART" id="SM00421">
    <property type="entry name" value="HTH_LUXR"/>
    <property type="match status" value="1"/>
</dbReference>
<dbReference type="Gene3D" id="1.10.10.10">
    <property type="entry name" value="Winged helix-like DNA-binding domain superfamily/Winged helix DNA-binding domain"/>
    <property type="match status" value="1"/>
</dbReference>
<dbReference type="Proteomes" id="UP001596053">
    <property type="component" value="Unassembled WGS sequence"/>
</dbReference>
<evidence type="ECO:0000313" key="3">
    <source>
        <dbReference type="Proteomes" id="UP001596053"/>
    </source>
</evidence>
<organism evidence="2 3">
    <name type="scientific">Bosea eneae</name>
    <dbReference type="NCBI Taxonomy" id="151454"/>
    <lineage>
        <taxon>Bacteria</taxon>
        <taxon>Pseudomonadati</taxon>
        <taxon>Pseudomonadota</taxon>
        <taxon>Alphaproteobacteria</taxon>
        <taxon>Hyphomicrobiales</taxon>
        <taxon>Boseaceae</taxon>
        <taxon>Bosea</taxon>
    </lineage>
</organism>
<name>A0ABW0IS43_9HYPH</name>
<reference evidence="3" key="1">
    <citation type="journal article" date="2019" name="Int. J. Syst. Evol. Microbiol.">
        <title>The Global Catalogue of Microorganisms (GCM) 10K type strain sequencing project: providing services to taxonomists for standard genome sequencing and annotation.</title>
        <authorList>
            <consortium name="The Broad Institute Genomics Platform"/>
            <consortium name="The Broad Institute Genome Sequencing Center for Infectious Disease"/>
            <person name="Wu L."/>
            <person name="Ma J."/>
        </authorList>
    </citation>
    <scope>NUCLEOTIDE SEQUENCE [LARGE SCALE GENOMIC DNA]</scope>
    <source>
        <strain evidence="3">NCAIM B.01391</strain>
    </source>
</reference>
<dbReference type="EMBL" id="JBHSLW010000005">
    <property type="protein sequence ID" value="MFC5418690.1"/>
    <property type="molecule type" value="Genomic_DNA"/>
</dbReference>
<accession>A0ABW0IS43</accession>
<evidence type="ECO:0000259" key="1">
    <source>
        <dbReference type="SMART" id="SM00421"/>
    </source>
</evidence>
<gene>
    <name evidence="2" type="ORF">ACFPOB_03830</name>
</gene>
<feature type="domain" description="HTH luxR-type" evidence="1">
    <location>
        <begin position="307"/>
        <end position="364"/>
    </location>
</feature>
<dbReference type="InterPro" id="IPR036388">
    <property type="entry name" value="WH-like_DNA-bd_sf"/>
</dbReference>
<evidence type="ECO:0000313" key="2">
    <source>
        <dbReference type="EMBL" id="MFC5418690.1"/>
    </source>
</evidence>